<dbReference type="InterPro" id="IPR052548">
    <property type="entry name" value="Type_VII_TA_antitoxin"/>
</dbReference>
<organism evidence="2 3">
    <name type="scientific">Acetivibrio clariflavus (strain DSM 19732 / NBRC 101661 / EBR45)</name>
    <name type="common">Clostridium clariflavum</name>
    <dbReference type="NCBI Taxonomy" id="720554"/>
    <lineage>
        <taxon>Bacteria</taxon>
        <taxon>Bacillati</taxon>
        <taxon>Bacillota</taxon>
        <taxon>Clostridia</taxon>
        <taxon>Eubacteriales</taxon>
        <taxon>Oscillospiraceae</taxon>
        <taxon>Acetivibrio</taxon>
    </lineage>
</organism>
<dbReference type="Gene3D" id="3.30.460.10">
    <property type="entry name" value="Beta Polymerase, domain 2"/>
    <property type="match status" value="1"/>
</dbReference>
<reference evidence="3" key="1">
    <citation type="submission" date="2011-12" db="EMBL/GenBank/DDBJ databases">
        <title>Complete sequence of Clostridium clariflavum DSM 19732.</title>
        <authorList>
            <consortium name="US DOE Joint Genome Institute"/>
            <person name="Lucas S."/>
            <person name="Han J."/>
            <person name="Lapidus A."/>
            <person name="Cheng J.-F."/>
            <person name="Goodwin L."/>
            <person name="Pitluck S."/>
            <person name="Peters L."/>
            <person name="Teshima H."/>
            <person name="Detter J.C."/>
            <person name="Han C."/>
            <person name="Tapia R."/>
            <person name="Land M."/>
            <person name="Hauser L."/>
            <person name="Kyrpides N."/>
            <person name="Ivanova N."/>
            <person name="Pagani I."/>
            <person name="Kitzmiller T."/>
            <person name="Lynd L."/>
            <person name="Izquierdo J."/>
            <person name="Woyke T."/>
        </authorList>
    </citation>
    <scope>NUCLEOTIDE SEQUENCE [LARGE SCALE GENOMIC DNA]</scope>
    <source>
        <strain evidence="3">DSM 19732 / NBRC 101661 / EBR45</strain>
    </source>
</reference>
<dbReference type="InterPro" id="IPR043519">
    <property type="entry name" value="NT_sf"/>
</dbReference>
<accession>G8LSJ1</accession>
<feature type="domain" description="Polymerase nucleotidyl transferase" evidence="1">
    <location>
        <begin position="17"/>
        <end position="82"/>
    </location>
</feature>
<dbReference type="KEGG" id="ccl:Clocl_1675"/>
<evidence type="ECO:0000313" key="2">
    <source>
        <dbReference type="EMBL" id="AEV68295.1"/>
    </source>
</evidence>
<dbReference type="HOGENOM" id="CLU_1501031_0_0_9"/>
<dbReference type="OrthoDB" id="9813766at2"/>
<evidence type="ECO:0000259" key="1">
    <source>
        <dbReference type="Pfam" id="PF01909"/>
    </source>
</evidence>
<dbReference type="PANTHER" id="PTHR33933">
    <property type="entry name" value="NUCLEOTIDYLTRANSFERASE"/>
    <property type="match status" value="1"/>
</dbReference>
<protein>
    <submittedName>
        <fullName evidence="2">Nucleotidyltransferase family protein</fullName>
    </submittedName>
</protein>
<dbReference type="GO" id="GO:0016779">
    <property type="term" value="F:nucleotidyltransferase activity"/>
    <property type="evidence" value="ECO:0007669"/>
    <property type="project" value="InterPro"/>
</dbReference>
<reference evidence="2 3" key="2">
    <citation type="journal article" date="2012" name="Stand. Genomic Sci.">
        <title>Complete Genome Sequence of Clostridium clariflavum DSM 19732.</title>
        <authorList>
            <person name="Izquierdo J.A."/>
            <person name="Goodwin L."/>
            <person name="Davenport K.W."/>
            <person name="Teshima H."/>
            <person name="Bruce D."/>
            <person name="Detter C."/>
            <person name="Tapia R."/>
            <person name="Han S."/>
            <person name="Land M."/>
            <person name="Hauser L."/>
            <person name="Jeffries C.D."/>
            <person name="Han J."/>
            <person name="Pitluck S."/>
            <person name="Nolan M."/>
            <person name="Chen A."/>
            <person name="Huntemann M."/>
            <person name="Mavromatis K."/>
            <person name="Mikhailova N."/>
            <person name="Liolios K."/>
            <person name="Woyke T."/>
            <person name="Lynd L.R."/>
        </authorList>
    </citation>
    <scope>NUCLEOTIDE SEQUENCE [LARGE SCALE GENOMIC DNA]</scope>
    <source>
        <strain evidence="3">DSM 19732 / NBRC 101661 / EBR45</strain>
    </source>
</reference>
<proteinExistence type="predicted"/>
<dbReference type="Proteomes" id="UP000005435">
    <property type="component" value="Chromosome"/>
</dbReference>
<keyword evidence="2" id="KW-0808">Transferase</keyword>
<sequence>MRAMSVSNDRVLNRVTQIFEKCSQQVGVDIVSVVLYGSRAKGDYTSQSDYEFLILVEDNTDLLRFILMNDTIKYELLKERLMNVKILMYTPHVFEELLYTDKLVGTFLYMICRDNIPLFDRKGTFRSIKERLTSDNNTRKSEEEFLVQCIDFSRQMGSEKWERKWDRILLQFRYQKRRKSAY</sequence>
<name>G8LSJ1_ACECE</name>
<keyword evidence="3" id="KW-1185">Reference proteome</keyword>
<dbReference type="SUPFAM" id="SSF81301">
    <property type="entry name" value="Nucleotidyltransferase"/>
    <property type="match status" value="1"/>
</dbReference>
<evidence type="ECO:0000313" key="3">
    <source>
        <dbReference type="Proteomes" id="UP000005435"/>
    </source>
</evidence>
<dbReference type="AlphaFoldDB" id="G8LSJ1"/>
<dbReference type="Pfam" id="PF01909">
    <property type="entry name" value="NTP_transf_2"/>
    <property type="match status" value="1"/>
</dbReference>
<dbReference type="eggNOG" id="ENOG5030P95">
    <property type="taxonomic scope" value="Bacteria"/>
</dbReference>
<dbReference type="PANTHER" id="PTHR33933:SF1">
    <property type="entry name" value="PROTEIN ADENYLYLTRANSFERASE MNTA-RELATED"/>
    <property type="match status" value="1"/>
</dbReference>
<gene>
    <name evidence="2" type="ordered locus">Clocl_1675</name>
</gene>
<dbReference type="CDD" id="cd05403">
    <property type="entry name" value="NT_KNTase_like"/>
    <property type="match status" value="1"/>
</dbReference>
<dbReference type="InterPro" id="IPR002934">
    <property type="entry name" value="Polymerase_NTP_transf_dom"/>
</dbReference>
<dbReference type="EMBL" id="CP003065">
    <property type="protein sequence ID" value="AEV68295.1"/>
    <property type="molecule type" value="Genomic_DNA"/>
</dbReference>